<dbReference type="Pfam" id="PF07980">
    <property type="entry name" value="SusD_RagB"/>
    <property type="match status" value="1"/>
</dbReference>
<organism evidence="8 9">
    <name type="scientific">Maribacter cobaltidurans</name>
    <dbReference type="NCBI Taxonomy" id="1178778"/>
    <lineage>
        <taxon>Bacteria</taxon>
        <taxon>Pseudomonadati</taxon>
        <taxon>Bacteroidota</taxon>
        <taxon>Flavobacteriia</taxon>
        <taxon>Flavobacteriales</taxon>
        <taxon>Flavobacteriaceae</taxon>
        <taxon>Maribacter</taxon>
    </lineage>
</organism>
<dbReference type="Pfam" id="PF14322">
    <property type="entry name" value="SusD-like_3"/>
    <property type="match status" value="1"/>
</dbReference>
<keyword evidence="9" id="KW-1185">Reference proteome</keyword>
<sequence length="510" mass="58324">MKKIRIITILIVFLGTTLSCENDLLDQVNPNAPTPDTFWNTQEDAILGINAVYAGIQNRELSLWEIFDYDMRSDEGYSQSPWTDLANVGRHVNINYDFPWLLEVWRELYRTIYKANQVLENVPNIEMDETLRNRIVAEAYFLRGHCYYKLATLWGRVPLVTGIEDANTRYPQGTIEEVWAIVEQDFIAAAAGLPDGYTGADVGRATRGGAIGYLGRSYLQQKKWAEAAAEFEKIIAMVPGTYDLMPDFKDNFTEEFENNKESLFEIQFTNNNGKTGGFPTYNNASGDETSERAQFFGVRPLGWTDGQPTKWLLNQFLSETDKDGNEDPRLQYTMTYDHPGELLYGLTYEERGAGPNDRFWRKYTNYWQDYESYFSGINTRVIRLADVYLMHAEALNELGRTQEAIPFANLVRQRSNMNDLPLTLTQQEFRLQLRHDRVVELAGESVRFVDLVRYGIAGPELAGPNPELSAAESDFDTEFQNFVKGKSEYLPIPLREIDAYGGGLEQNPGW</sequence>
<dbReference type="EMBL" id="CP022957">
    <property type="protein sequence ID" value="ASV29711.1"/>
    <property type="molecule type" value="Genomic_DNA"/>
</dbReference>
<proteinExistence type="inferred from homology"/>
<dbReference type="RefSeq" id="WP_094996335.1">
    <property type="nucleotide sequence ID" value="NZ_BMJL01000001.1"/>
</dbReference>
<dbReference type="InterPro" id="IPR012944">
    <property type="entry name" value="SusD_RagB_dom"/>
</dbReference>
<dbReference type="OrthoDB" id="5694214at2"/>
<evidence type="ECO:0000256" key="1">
    <source>
        <dbReference type="ARBA" id="ARBA00004442"/>
    </source>
</evidence>
<dbReference type="AlphaFoldDB" id="A0A223V2U6"/>
<dbReference type="GO" id="GO:0009279">
    <property type="term" value="C:cell outer membrane"/>
    <property type="evidence" value="ECO:0007669"/>
    <property type="project" value="UniProtKB-SubCell"/>
</dbReference>
<evidence type="ECO:0000259" key="6">
    <source>
        <dbReference type="Pfam" id="PF07980"/>
    </source>
</evidence>
<evidence type="ECO:0000313" key="9">
    <source>
        <dbReference type="Proteomes" id="UP000215244"/>
    </source>
</evidence>
<evidence type="ECO:0000313" key="8">
    <source>
        <dbReference type="EMBL" id="ASV29711.1"/>
    </source>
</evidence>
<feature type="domain" description="SusD-like N-terminal" evidence="7">
    <location>
        <begin position="59"/>
        <end position="219"/>
    </location>
</feature>
<evidence type="ECO:0000256" key="2">
    <source>
        <dbReference type="ARBA" id="ARBA00006275"/>
    </source>
</evidence>
<dbReference type="InterPro" id="IPR019734">
    <property type="entry name" value="TPR_rpt"/>
</dbReference>
<feature type="domain" description="RagB/SusD" evidence="6">
    <location>
        <begin position="260"/>
        <end position="510"/>
    </location>
</feature>
<comment type="subcellular location">
    <subcellularLocation>
        <location evidence="1">Cell outer membrane</location>
    </subcellularLocation>
</comment>
<dbReference type="Proteomes" id="UP000215244">
    <property type="component" value="Chromosome"/>
</dbReference>
<dbReference type="PROSITE" id="PS50005">
    <property type="entry name" value="TPR"/>
    <property type="match status" value="1"/>
</dbReference>
<dbReference type="InterPro" id="IPR011990">
    <property type="entry name" value="TPR-like_helical_dom_sf"/>
</dbReference>
<reference evidence="8 9" key="1">
    <citation type="submission" date="2017-08" db="EMBL/GenBank/DDBJ databases">
        <title>The complete genome sequence of Maribacter sp. B1, isolated from deep-sea sediment.</title>
        <authorList>
            <person name="Wu Y.-H."/>
            <person name="Cheng H."/>
            <person name="Xu X.-W."/>
        </authorList>
    </citation>
    <scope>NUCLEOTIDE SEQUENCE [LARGE SCALE GENOMIC DNA]</scope>
    <source>
        <strain evidence="8 9">B1</strain>
    </source>
</reference>
<dbReference type="PROSITE" id="PS51257">
    <property type="entry name" value="PROKAR_LIPOPROTEIN"/>
    <property type="match status" value="1"/>
</dbReference>
<evidence type="ECO:0000256" key="4">
    <source>
        <dbReference type="ARBA" id="ARBA00023136"/>
    </source>
</evidence>
<accession>A0A223V2U6</accession>
<keyword evidence="5" id="KW-0998">Cell outer membrane</keyword>
<evidence type="ECO:0000256" key="5">
    <source>
        <dbReference type="ARBA" id="ARBA00023237"/>
    </source>
</evidence>
<comment type="similarity">
    <text evidence="2">Belongs to the SusD family.</text>
</comment>
<name>A0A223V2U6_9FLAO</name>
<dbReference type="InterPro" id="IPR033985">
    <property type="entry name" value="SusD-like_N"/>
</dbReference>
<dbReference type="SUPFAM" id="SSF48452">
    <property type="entry name" value="TPR-like"/>
    <property type="match status" value="1"/>
</dbReference>
<dbReference type="KEGG" id="marb:CJ263_05485"/>
<protein>
    <submittedName>
        <fullName evidence="8">Uncharacterized protein</fullName>
    </submittedName>
</protein>
<evidence type="ECO:0000259" key="7">
    <source>
        <dbReference type="Pfam" id="PF14322"/>
    </source>
</evidence>
<dbReference type="Gene3D" id="1.25.40.390">
    <property type="match status" value="1"/>
</dbReference>
<gene>
    <name evidence="8" type="ORF">CJ263_05485</name>
</gene>
<evidence type="ECO:0000256" key="3">
    <source>
        <dbReference type="ARBA" id="ARBA00022729"/>
    </source>
</evidence>
<keyword evidence="4" id="KW-0472">Membrane</keyword>
<dbReference type="CDD" id="cd08977">
    <property type="entry name" value="SusD"/>
    <property type="match status" value="1"/>
</dbReference>
<keyword evidence="3" id="KW-0732">Signal</keyword>